<feature type="domain" description="Phage-like element PBSX protein XkdF" evidence="2">
    <location>
        <begin position="49"/>
        <end position="170"/>
    </location>
</feature>
<keyword evidence="4" id="KW-1185">Reference proteome</keyword>
<sequence length="367" mass="40971">MELYEVQFDPKKDTGIYGISVVSDPAMEGFFVALNKDGKPVPNEIQLSEVSKEQRILLGVVAIPDKPIYRNQDGKEFYITFPSETIKLGAHSFLKNQYNNNSSIEHEVKLSGVSVVESWIVEDTENDKSNIHGLKAPRGSWIVSMKVDNDELWNDYVKTGKVKGFSLDGLFSLNKLELKQKSMSDNNQSIVAEIKKGFAELKNIFSPKPETKVKLAQAKLADGETVVEFDGEEIEVGTQLFIVSEEGSIPAPDGQHELENGMLVSVTEGIVSEIMEKEVDEEIEASKDNQEWEALKEAFKILEAEMKTAKEGFESSLSEKDNEIAELKTQLSATPATEPKKHTSVELSTEQPKTSRERIKLALQQNK</sequence>
<dbReference type="Pfam" id="PF14550">
    <property type="entry name" value="Peptidase_S78_2"/>
    <property type="match status" value="1"/>
</dbReference>
<dbReference type="EMBL" id="CP058595">
    <property type="protein sequence ID" value="QLG46053.1"/>
    <property type="molecule type" value="Genomic_DNA"/>
</dbReference>
<organism evidence="3 4">
    <name type="scientific">Costertonia aggregata</name>
    <dbReference type="NCBI Taxonomy" id="343403"/>
    <lineage>
        <taxon>Bacteria</taxon>
        <taxon>Pseudomonadati</taxon>
        <taxon>Bacteroidota</taxon>
        <taxon>Flavobacteriia</taxon>
        <taxon>Flavobacteriales</taxon>
        <taxon>Flavobacteriaceae</taxon>
        <taxon>Costertonia</taxon>
    </lineage>
</organism>
<dbReference type="AlphaFoldDB" id="A0A7H9ARH1"/>
<dbReference type="RefSeq" id="WP_179242339.1">
    <property type="nucleotide sequence ID" value="NZ_CP058595.1"/>
</dbReference>
<gene>
    <name evidence="3" type="ORF">HYG79_12090</name>
</gene>
<dbReference type="Proteomes" id="UP000509302">
    <property type="component" value="Chromosome"/>
</dbReference>
<evidence type="ECO:0000313" key="4">
    <source>
        <dbReference type="Proteomes" id="UP000509302"/>
    </source>
</evidence>
<dbReference type="KEGG" id="cagg:HYG79_12090"/>
<reference evidence="3 4" key="1">
    <citation type="journal article" date="2006" name="Int. J. Syst. Evol. Microbiol.">
        <title>Costertonia aggregata gen. nov., sp. nov., a mesophilic marine bacterium of the family Flavobacteriaceae, isolated from a mature biofilm.</title>
        <authorList>
            <person name="Kwon K.K."/>
            <person name="Lee Y.K."/>
            <person name="Lee H.K."/>
        </authorList>
    </citation>
    <scope>NUCLEOTIDE SEQUENCE [LARGE SCALE GENOMIC DNA]</scope>
    <source>
        <strain evidence="3 4">KCCM 42265</strain>
    </source>
</reference>
<evidence type="ECO:0000313" key="3">
    <source>
        <dbReference type="EMBL" id="QLG46053.1"/>
    </source>
</evidence>
<proteinExistence type="predicted"/>
<feature type="region of interest" description="Disordered" evidence="1">
    <location>
        <begin position="310"/>
        <end position="367"/>
    </location>
</feature>
<name>A0A7H9ARH1_9FLAO</name>
<evidence type="ECO:0000259" key="2">
    <source>
        <dbReference type="Pfam" id="PF14550"/>
    </source>
</evidence>
<evidence type="ECO:0000256" key="1">
    <source>
        <dbReference type="SAM" id="MobiDB-lite"/>
    </source>
</evidence>
<feature type="compositionally biased region" description="Basic and acidic residues" evidence="1">
    <location>
        <begin position="310"/>
        <end position="326"/>
    </location>
</feature>
<accession>A0A7H9ARH1</accession>
<dbReference type="InterPro" id="IPR027924">
    <property type="entry name" value="XkdF"/>
</dbReference>
<protein>
    <recommendedName>
        <fullName evidence="2">Phage-like element PBSX protein XkdF domain-containing protein</fullName>
    </recommendedName>
</protein>